<evidence type="ECO:0000256" key="12">
    <source>
        <dbReference type="RuleBase" id="RU000589"/>
    </source>
</evidence>
<dbReference type="Proteomes" id="UP000316621">
    <property type="component" value="Chromosome 2"/>
</dbReference>
<dbReference type="GO" id="GO:0042545">
    <property type="term" value="P:cell wall modification"/>
    <property type="evidence" value="ECO:0007669"/>
    <property type="project" value="UniProtKB-UniRule"/>
</dbReference>
<keyword evidence="12" id="KW-0134">Cell wall</keyword>
<dbReference type="Gene3D" id="2.160.20.10">
    <property type="entry name" value="Single-stranded right-handed beta-helix, Pectin lyase-like"/>
    <property type="match status" value="1"/>
</dbReference>
<dbReference type="CDD" id="cd15798">
    <property type="entry name" value="PMEI-like_3"/>
    <property type="match status" value="1"/>
</dbReference>
<evidence type="ECO:0000256" key="7">
    <source>
        <dbReference type="ARBA" id="ARBA00023157"/>
    </source>
</evidence>
<dbReference type="InterPro" id="IPR018040">
    <property type="entry name" value="Pectinesterase_Tyr_AS"/>
</dbReference>
<keyword evidence="12" id="KW-0732">Signal</keyword>
<dbReference type="AlphaFoldDB" id="A0A4Y7ITF4"/>
<dbReference type="GO" id="GO:0004857">
    <property type="term" value="F:enzyme inhibitor activity"/>
    <property type="evidence" value="ECO:0007669"/>
    <property type="project" value="InterPro"/>
</dbReference>
<keyword evidence="8" id="KW-0325">Glycoprotein</keyword>
<feature type="domain" description="Pectinesterase inhibitor" evidence="13">
    <location>
        <begin position="49"/>
        <end position="201"/>
    </location>
</feature>
<dbReference type="EMBL" id="CM010716">
    <property type="protein sequence ID" value="RZC50982.1"/>
    <property type="molecule type" value="Genomic_DNA"/>
</dbReference>
<reference evidence="14 15" key="1">
    <citation type="journal article" date="2018" name="Science">
        <title>The opium poppy genome and morphinan production.</title>
        <authorList>
            <person name="Guo L."/>
            <person name="Winzer T."/>
            <person name="Yang X."/>
            <person name="Li Y."/>
            <person name="Ning Z."/>
            <person name="He Z."/>
            <person name="Teodor R."/>
            <person name="Lu Y."/>
            <person name="Bowser T.A."/>
            <person name="Graham I.A."/>
            <person name="Ye K."/>
        </authorList>
    </citation>
    <scope>NUCLEOTIDE SEQUENCE [LARGE SCALE GENOMIC DNA]</scope>
    <source>
        <strain evidence="15">cv. HN1</strain>
        <tissue evidence="14">Leaves</tissue>
    </source>
</reference>
<dbReference type="Gramene" id="RZC50982">
    <property type="protein sequence ID" value="RZC50982"/>
    <property type="gene ID" value="C5167_019398"/>
</dbReference>
<evidence type="ECO:0000259" key="13">
    <source>
        <dbReference type="SMART" id="SM00856"/>
    </source>
</evidence>
<comment type="subcellular location">
    <subcellularLocation>
        <location evidence="12">Secreted</location>
        <location evidence="12">Cell wall</location>
    </subcellularLocation>
</comment>
<dbReference type="Pfam" id="PF04043">
    <property type="entry name" value="PMEI"/>
    <property type="match status" value="1"/>
</dbReference>
<dbReference type="STRING" id="3469.A0A4Y7ITF4"/>
<comment type="catalytic activity">
    <reaction evidence="9 12">
        <text>[(1-&gt;4)-alpha-D-galacturonosyl methyl ester](n) + n H2O = [(1-&gt;4)-alpha-D-galacturonosyl](n) + n methanol + n H(+)</text>
        <dbReference type="Rhea" id="RHEA:22380"/>
        <dbReference type="Rhea" id="RHEA-COMP:14570"/>
        <dbReference type="Rhea" id="RHEA-COMP:14573"/>
        <dbReference type="ChEBI" id="CHEBI:15377"/>
        <dbReference type="ChEBI" id="CHEBI:15378"/>
        <dbReference type="ChEBI" id="CHEBI:17790"/>
        <dbReference type="ChEBI" id="CHEBI:140522"/>
        <dbReference type="ChEBI" id="CHEBI:140523"/>
        <dbReference type="EC" id="3.1.1.11"/>
    </reaction>
</comment>
<dbReference type="InterPro" id="IPR000070">
    <property type="entry name" value="Pectinesterase_cat"/>
</dbReference>
<accession>A0A4Y7ITF4</accession>
<keyword evidence="5 12" id="KW-0378">Hydrolase</keyword>
<dbReference type="InterPro" id="IPR011050">
    <property type="entry name" value="Pectin_lyase_fold/virulence"/>
</dbReference>
<comment type="similarity">
    <text evidence="2">In the N-terminal section; belongs to the PMEI family.</text>
</comment>
<feature type="chain" id="PRO_5021512934" description="Pectinesterase" evidence="12">
    <location>
        <begin position="26"/>
        <end position="582"/>
    </location>
</feature>
<comment type="function">
    <text evidence="10 12">Acts in the modification of cell walls via demethylesterification of cell wall pectin.</text>
</comment>
<keyword evidence="15" id="KW-1185">Reference proteome</keyword>
<evidence type="ECO:0000256" key="9">
    <source>
        <dbReference type="ARBA" id="ARBA00047928"/>
    </source>
</evidence>
<dbReference type="EC" id="3.1.1.11" evidence="4 12"/>
<evidence type="ECO:0000313" key="15">
    <source>
        <dbReference type="Proteomes" id="UP000316621"/>
    </source>
</evidence>
<dbReference type="InterPro" id="IPR035513">
    <property type="entry name" value="Invertase/methylesterase_inhib"/>
</dbReference>
<evidence type="ECO:0000256" key="11">
    <source>
        <dbReference type="PROSITE-ProRule" id="PRU10040"/>
    </source>
</evidence>
<dbReference type="PANTHER" id="PTHR31707">
    <property type="entry name" value="PECTINESTERASE"/>
    <property type="match status" value="1"/>
</dbReference>
<keyword evidence="6 12" id="KW-0063">Aspartyl esterase</keyword>
<gene>
    <name evidence="14" type="ORF">C5167_019398</name>
</gene>
<dbReference type="OMA" id="INKSMTH"/>
<evidence type="ECO:0000256" key="10">
    <source>
        <dbReference type="ARBA" id="ARBA00057335"/>
    </source>
</evidence>
<dbReference type="FunFam" id="2.160.20.10:FF:000001">
    <property type="entry name" value="Pectinesterase"/>
    <property type="match status" value="1"/>
</dbReference>
<dbReference type="SUPFAM" id="SSF51126">
    <property type="entry name" value="Pectin lyase-like"/>
    <property type="match status" value="1"/>
</dbReference>
<evidence type="ECO:0000256" key="6">
    <source>
        <dbReference type="ARBA" id="ARBA00023085"/>
    </source>
</evidence>
<dbReference type="PROSITE" id="PS00800">
    <property type="entry name" value="PECTINESTERASE_1"/>
    <property type="match status" value="1"/>
</dbReference>
<evidence type="ECO:0000256" key="1">
    <source>
        <dbReference type="ARBA" id="ARBA00005184"/>
    </source>
</evidence>
<feature type="active site" evidence="11">
    <location>
        <position position="408"/>
    </location>
</feature>
<dbReference type="SMART" id="SM00856">
    <property type="entry name" value="PMEI"/>
    <property type="match status" value="1"/>
</dbReference>
<evidence type="ECO:0000256" key="8">
    <source>
        <dbReference type="ARBA" id="ARBA00023180"/>
    </source>
</evidence>
<feature type="signal peptide" evidence="12">
    <location>
        <begin position="1"/>
        <end position="25"/>
    </location>
</feature>
<dbReference type="GO" id="GO:0030599">
    <property type="term" value="F:pectinesterase activity"/>
    <property type="evidence" value="ECO:0007669"/>
    <property type="project" value="UniProtKB-UniRule"/>
</dbReference>
<dbReference type="SUPFAM" id="SSF101148">
    <property type="entry name" value="Plant invertase/pectin methylesterase inhibitor"/>
    <property type="match status" value="1"/>
</dbReference>
<dbReference type="InterPro" id="IPR012334">
    <property type="entry name" value="Pectin_lyas_fold"/>
</dbReference>
<dbReference type="GO" id="GO:0045490">
    <property type="term" value="P:pectin catabolic process"/>
    <property type="evidence" value="ECO:0007669"/>
    <property type="project" value="UniProtKB-UniRule"/>
</dbReference>
<dbReference type="NCBIfam" id="TIGR01614">
    <property type="entry name" value="PME_inhib"/>
    <property type="match status" value="1"/>
</dbReference>
<dbReference type="InterPro" id="IPR006501">
    <property type="entry name" value="Pectinesterase_inhib_dom"/>
</dbReference>
<evidence type="ECO:0000256" key="4">
    <source>
        <dbReference type="ARBA" id="ARBA00013229"/>
    </source>
</evidence>
<comment type="pathway">
    <text evidence="1 12">Glycan metabolism; pectin degradation; 2-dehydro-3-deoxy-D-gluconate from pectin: step 1/5.</text>
</comment>
<dbReference type="UniPathway" id="UPA00545">
    <property type="reaction ID" value="UER00823"/>
</dbReference>
<evidence type="ECO:0000256" key="2">
    <source>
        <dbReference type="ARBA" id="ARBA00006027"/>
    </source>
</evidence>
<protein>
    <recommendedName>
        <fullName evidence="4 12">Pectinesterase</fullName>
        <ecNumber evidence="4 12">3.1.1.11</ecNumber>
    </recommendedName>
</protein>
<proteinExistence type="inferred from homology"/>
<keyword evidence="12" id="KW-0964">Secreted</keyword>
<keyword evidence="7" id="KW-1015">Disulfide bond</keyword>
<keyword evidence="12" id="KW-0961">Cell wall biogenesis/degradation</keyword>
<dbReference type="InterPro" id="IPR033131">
    <property type="entry name" value="Pectinesterase_Asp_AS"/>
</dbReference>
<dbReference type="FunFam" id="1.20.140.40:FF:000001">
    <property type="entry name" value="Pectinesterase"/>
    <property type="match status" value="1"/>
</dbReference>
<organism evidence="14 15">
    <name type="scientific">Papaver somniferum</name>
    <name type="common">Opium poppy</name>
    <dbReference type="NCBI Taxonomy" id="3469"/>
    <lineage>
        <taxon>Eukaryota</taxon>
        <taxon>Viridiplantae</taxon>
        <taxon>Streptophyta</taxon>
        <taxon>Embryophyta</taxon>
        <taxon>Tracheophyta</taxon>
        <taxon>Spermatophyta</taxon>
        <taxon>Magnoliopsida</taxon>
        <taxon>Ranunculales</taxon>
        <taxon>Papaveraceae</taxon>
        <taxon>Papaveroideae</taxon>
        <taxon>Papaver</taxon>
    </lineage>
</organism>
<dbReference type="Gene3D" id="1.20.140.40">
    <property type="entry name" value="Invertase/pectin methylesterase inhibitor family protein"/>
    <property type="match status" value="1"/>
</dbReference>
<sequence>MGDFNKKKAAIISASSLLLVAMVVAVTVSVTHHYSADDDNKDAGHTISQSQKAIEAICQPTQFKKNCVDSLSSAAGNTTDPKELVKIAFKVAVQKITDAINKSATLHEIEKDPRNKEALETCKEVMDYAIDDLNHSFDKMSEFDVSKVDEMLADLKTWLSGAVTYQETCLDAFQNTTGNAGENMRKALNSSAELTRNSLAIVSEISTVLTSLQIPLFSRRLLSDESALPYPTEDGFPTWVAAGKRRLLSSSAADIKPNAVVAKDGSGQFTTINAALRTYPKTKNNATFIVYIKEGTYNEHILINKSMPNVMLIGDGPTKTKITGNKNFVDGVGTFKTATVAAVGPGFIAKDIGFENSAGAIKHQAVALRVQSDMSIFYNCQMDGYQDTLYAHTHRQFYRDCTISGTIDFIFGDAASVFQNCKIIIRKPLDNQQCIVTAQGRKDLRQNTAIVLQGCTISADPLYYPVRDTIKSYLGRPWKEYSRTIIMQTSIDDCIAEEGWLPWMGDFGLNTLFYAEFQNVGPGALNTRRVRWPGIKTNTLSEKTFLDFTPGKFLGGEGGDSWITKSGVPYTPGMLASPPPAH</sequence>
<comment type="similarity">
    <text evidence="3">In the C-terminal section; belongs to the pectinesterase family.</text>
</comment>
<name>A0A4Y7ITF4_PAPSO</name>
<evidence type="ECO:0000256" key="3">
    <source>
        <dbReference type="ARBA" id="ARBA00007786"/>
    </source>
</evidence>
<dbReference type="PROSITE" id="PS00503">
    <property type="entry name" value="PECTINESTERASE_2"/>
    <property type="match status" value="1"/>
</dbReference>
<dbReference type="Pfam" id="PF01095">
    <property type="entry name" value="Pectinesterase"/>
    <property type="match status" value="1"/>
</dbReference>
<evidence type="ECO:0000313" key="14">
    <source>
        <dbReference type="EMBL" id="RZC50982.1"/>
    </source>
</evidence>
<evidence type="ECO:0000256" key="5">
    <source>
        <dbReference type="ARBA" id="ARBA00022801"/>
    </source>
</evidence>
<dbReference type="OrthoDB" id="2019149at2759"/>